<dbReference type="PANTHER" id="PTHR11109:SF7">
    <property type="entry name" value="GTP CYCLOHYDROLASE 1"/>
    <property type="match status" value="1"/>
</dbReference>
<evidence type="ECO:0000256" key="5">
    <source>
        <dbReference type="ARBA" id="ARBA00012715"/>
    </source>
</evidence>
<comment type="similarity">
    <text evidence="3">Belongs to the GTP cyclohydrolase I family.</text>
</comment>
<evidence type="ECO:0000313" key="10">
    <source>
        <dbReference type="EMBL" id="GHB00081.1"/>
    </source>
</evidence>
<evidence type="ECO:0000256" key="4">
    <source>
        <dbReference type="ARBA" id="ARBA00011857"/>
    </source>
</evidence>
<protein>
    <recommendedName>
        <fullName evidence="5">GTP cyclohydrolase I</fullName>
        <ecNumber evidence="5">3.5.4.16</ecNumber>
    </recommendedName>
</protein>
<dbReference type="GO" id="GO:0005737">
    <property type="term" value="C:cytoplasm"/>
    <property type="evidence" value="ECO:0007669"/>
    <property type="project" value="TreeGrafter"/>
</dbReference>
<comment type="subunit">
    <text evidence="4">Toroid-shaped homodecamer, composed of two pentamers of five dimers.</text>
</comment>
<gene>
    <name evidence="10" type="primary">folE</name>
    <name evidence="10" type="ORF">GCM10009069_23630</name>
</gene>
<dbReference type="FunFam" id="3.30.1130.10:FF:000001">
    <property type="entry name" value="GTP cyclohydrolase 1"/>
    <property type="match status" value="1"/>
</dbReference>
<dbReference type="GO" id="GO:0006729">
    <property type="term" value="P:tetrahydrobiopterin biosynthetic process"/>
    <property type="evidence" value="ECO:0007669"/>
    <property type="project" value="TreeGrafter"/>
</dbReference>
<evidence type="ECO:0000256" key="2">
    <source>
        <dbReference type="ARBA" id="ARBA00005080"/>
    </source>
</evidence>
<dbReference type="Pfam" id="PF01227">
    <property type="entry name" value="GTP_cyclohydroI"/>
    <property type="match status" value="1"/>
</dbReference>
<keyword evidence="8" id="KW-0547">Nucleotide-binding</keyword>
<dbReference type="NCBIfam" id="NF006826">
    <property type="entry name" value="PRK09347.1-3"/>
    <property type="match status" value="1"/>
</dbReference>
<accession>A0A8J3G302</accession>
<dbReference type="PANTHER" id="PTHR11109">
    <property type="entry name" value="GTP CYCLOHYDROLASE I"/>
    <property type="match status" value="1"/>
</dbReference>
<organism evidence="10 11">
    <name type="scientific">Algimonas arctica</name>
    <dbReference type="NCBI Taxonomy" id="1479486"/>
    <lineage>
        <taxon>Bacteria</taxon>
        <taxon>Pseudomonadati</taxon>
        <taxon>Pseudomonadota</taxon>
        <taxon>Alphaproteobacteria</taxon>
        <taxon>Maricaulales</taxon>
        <taxon>Robiginitomaculaceae</taxon>
        <taxon>Algimonas</taxon>
    </lineage>
</organism>
<keyword evidence="11" id="KW-1185">Reference proteome</keyword>
<dbReference type="GO" id="GO:0005525">
    <property type="term" value="F:GTP binding"/>
    <property type="evidence" value="ECO:0007669"/>
    <property type="project" value="UniProtKB-KW"/>
</dbReference>
<dbReference type="InterPro" id="IPR043134">
    <property type="entry name" value="GTP-CH-I_N"/>
</dbReference>
<dbReference type="AlphaFoldDB" id="A0A8J3G302"/>
<evidence type="ECO:0000256" key="6">
    <source>
        <dbReference type="ARBA" id="ARBA00022563"/>
    </source>
</evidence>
<dbReference type="GO" id="GO:0046654">
    <property type="term" value="P:tetrahydrofolate biosynthetic process"/>
    <property type="evidence" value="ECO:0007669"/>
    <property type="project" value="InterPro"/>
</dbReference>
<dbReference type="InterPro" id="IPR001474">
    <property type="entry name" value="GTP_CycHdrlase_I"/>
</dbReference>
<dbReference type="InterPro" id="IPR043133">
    <property type="entry name" value="GTP-CH-I_C/QueF"/>
</dbReference>
<keyword evidence="6" id="KW-0554">One-carbon metabolism</keyword>
<evidence type="ECO:0000313" key="11">
    <source>
        <dbReference type="Proteomes" id="UP000634004"/>
    </source>
</evidence>
<dbReference type="RefSeq" id="WP_189498698.1">
    <property type="nucleotide sequence ID" value="NZ_BMZH01000010.1"/>
</dbReference>
<evidence type="ECO:0000256" key="7">
    <source>
        <dbReference type="ARBA" id="ARBA00022801"/>
    </source>
</evidence>
<dbReference type="Gene3D" id="3.30.1130.10">
    <property type="match status" value="1"/>
</dbReference>
<sequence length="195" mass="22037">MPNQHRTPKVVDHAKVKSLVRELLIAVGENPDREGLIETPRRIADFWREFIEYDPGKLETTFDSVRHNQMVAVTGMRVWSMCEHHMLPFWCDVSVAYIADDKVLGLSKFARIAHKNAHALSLQEKLVADISDDLQTILGTKNVAVMAKGEHLCMTMRGIRTPHRMISSALNGQFLQAETRAEFFNLVNAADAATR</sequence>
<dbReference type="UniPathway" id="UPA00848">
    <property type="reaction ID" value="UER00151"/>
</dbReference>
<dbReference type="Proteomes" id="UP000634004">
    <property type="component" value="Unassembled WGS sequence"/>
</dbReference>
<dbReference type="GO" id="GO:0008270">
    <property type="term" value="F:zinc ion binding"/>
    <property type="evidence" value="ECO:0007669"/>
    <property type="project" value="TreeGrafter"/>
</dbReference>
<comment type="catalytic activity">
    <reaction evidence="1">
        <text>GTP + H2O = 7,8-dihydroneopterin 3'-triphosphate + formate + H(+)</text>
        <dbReference type="Rhea" id="RHEA:17473"/>
        <dbReference type="ChEBI" id="CHEBI:15377"/>
        <dbReference type="ChEBI" id="CHEBI:15378"/>
        <dbReference type="ChEBI" id="CHEBI:15740"/>
        <dbReference type="ChEBI" id="CHEBI:37565"/>
        <dbReference type="ChEBI" id="CHEBI:58462"/>
        <dbReference type="EC" id="3.5.4.16"/>
    </reaction>
</comment>
<dbReference type="EC" id="3.5.4.16" evidence="5"/>
<reference evidence="10" key="2">
    <citation type="submission" date="2020-09" db="EMBL/GenBank/DDBJ databases">
        <authorList>
            <person name="Sun Q."/>
            <person name="Kim S."/>
        </authorList>
    </citation>
    <scope>NUCLEOTIDE SEQUENCE</scope>
    <source>
        <strain evidence="10">KCTC 32513</strain>
    </source>
</reference>
<dbReference type="EMBL" id="BMZH01000010">
    <property type="protein sequence ID" value="GHB00081.1"/>
    <property type="molecule type" value="Genomic_DNA"/>
</dbReference>
<keyword evidence="8" id="KW-0342">GTP-binding</keyword>
<proteinExistence type="inferred from homology"/>
<dbReference type="GO" id="GO:0003934">
    <property type="term" value="F:GTP cyclohydrolase I activity"/>
    <property type="evidence" value="ECO:0007669"/>
    <property type="project" value="UniProtKB-EC"/>
</dbReference>
<dbReference type="InterPro" id="IPR020602">
    <property type="entry name" value="GTP_CycHdrlase_I_dom"/>
</dbReference>
<dbReference type="GO" id="GO:0006730">
    <property type="term" value="P:one-carbon metabolic process"/>
    <property type="evidence" value="ECO:0007669"/>
    <property type="project" value="UniProtKB-KW"/>
</dbReference>
<evidence type="ECO:0000256" key="3">
    <source>
        <dbReference type="ARBA" id="ARBA00008085"/>
    </source>
</evidence>
<dbReference type="SUPFAM" id="SSF55620">
    <property type="entry name" value="Tetrahydrobiopterin biosynthesis enzymes-like"/>
    <property type="match status" value="1"/>
</dbReference>
<comment type="caution">
    <text evidence="10">The sequence shown here is derived from an EMBL/GenBank/DDBJ whole genome shotgun (WGS) entry which is preliminary data.</text>
</comment>
<keyword evidence="7" id="KW-0378">Hydrolase</keyword>
<dbReference type="Gene3D" id="1.10.286.10">
    <property type="match status" value="1"/>
</dbReference>
<comment type="pathway">
    <text evidence="2">Cofactor biosynthesis; 7,8-dihydroneopterin triphosphate biosynthesis; 7,8-dihydroneopterin triphosphate from GTP: step 1/1.</text>
</comment>
<name>A0A8J3G302_9PROT</name>
<feature type="domain" description="GTP cyclohydrolase I" evidence="9">
    <location>
        <begin position="17"/>
        <end position="187"/>
    </location>
</feature>
<evidence type="ECO:0000256" key="8">
    <source>
        <dbReference type="ARBA" id="ARBA00023134"/>
    </source>
</evidence>
<reference evidence="10" key="1">
    <citation type="journal article" date="2014" name="Int. J. Syst. Evol. Microbiol.">
        <title>Complete genome sequence of Corynebacterium casei LMG S-19264T (=DSM 44701T), isolated from a smear-ripened cheese.</title>
        <authorList>
            <consortium name="US DOE Joint Genome Institute (JGI-PGF)"/>
            <person name="Walter F."/>
            <person name="Albersmeier A."/>
            <person name="Kalinowski J."/>
            <person name="Ruckert C."/>
        </authorList>
    </citation>
    <scope>NUCLEOTIDE SEQUENCE</scope>
    <source>
        <strain evidence="10">KCTC 32513</strain>
    </source>
</reference>
<evidence type="ECO:0000259" key="9">
    <source>
        <dbReference type="Pfam" id="PF01227"/>
    </source>
</evidence>
<evidence type="ECO:0000256" key="1">
    <source>
        <dbReference type="ARBA" id="ARBA00001052"/>
    </source>
</evidence>